<keyword evidence="3" id="KW-1003">Cell membrane</keyword>
<feature type="transmembrane region" description="Helical" evidence="7">
    <location>
        <begin position="256"/>
        <end position="280"/>
    </location>
</feature>
<dbReference type="Pfam" id="PF00528">
    <property type="entry name" value="BPD_transp_1"/>
    <property type="match status" value="1"/>
</dbReference>
<dbReference type="InterPro" id="IPR000515">
    <property type="entry name" value="MetI-like"/>
</dbReference>
<name>A3DNN3_STAMF</name>
<evidence type="ECO:0000256" key="7">
    <source>
        <dbReference type="RuleBase" id="RU363032"/>
    </source>
</evidence>
<evidence type="ECO:0000256" key="2">
    <source>
        <dbReference type="ARBA" id="ARBA00022448"/>
    </source>
</evidence>
<dbReference type="SUPFAM" id="SSF161098">
    <property type="entry name" value="MetI-like"/>
    <property type="match status" value="1"/>
</dbReference>
<dbReference type="Gene3D" id="1.10.3720.10">
    <property type="entry name" value="MetI-like"/>
    <property type="match status" value="1"/>
</dbReference>
<dbReference type="STRING" id="399550.Smar_1148"/>
<dbReference type="PROSITE" id="PS50928">
    <property type="entry name" value="ABC_TM1"/>
    <property type="match status" value="1"/>
</dbReference>
<keyword evidence="10" id="KW-1185">Reference proteome</keyword>
<dbReference type="GO" id="GO:0005886">
    <property type="term" value="C:plasma membrane"/>
    <property type="evidence" value="ECO:0007669"/>
    <property type="project" value="UniProtKB-SubCell"/>
</dbReference>
<keyword evidence="2 7" id="KW-0813">Transport</keyword>
<dbReference type="CDD" id="cd06261">
    <property type="entry name" value="TM_PBP2"/>
    <property type="match status" value="1"/>
</dbReference>
<dbReference type="Proteomes" id="UP000000254">
    <property type="component" value="Chromosome"/>
</dbReference>
<reference evidence="10" key="1">
    <citation type="journal article" date="2009" name="BMC Genomics">
        <title>The complete genome sequence of Staphylothermus marinus reveals differences in sulfur metabolism among heterotrophic Crenarchaeota.</title>
        <authorList>
            <person name="Anderson I.J."/>
            <person name="Dharmarajan L."/>
            <person name="Rodriguez J."/>
            <person name="Hooper S."/>
            <person name="Porat I."/>
            <person name="Ulrich L.E."/>
            <person name="Elkins J.G."/>
            <person name="Mavromatis K."/>
            <person name="Sun H."/>
            <person name="Land M."/>
            <person name="Lapidus A."/>
            <person name="Lucas S."/>
            <person name="Barry K."/>
            <person name="Huber H."/>
            <person name="Zhulin I.B."/>
            <person name="Whitman W.B."/>
            <person name="Mukhopadhyay B."/>
            <person name="Woese C."/>
            <person name="Bristow J."/>
            <person name="Kyrpides N."/>
        </authorList>
    </citation>
    <scope>NUCLEOTIDE SEQUENCE [LARGE SCALE GENOMIC DNA]</scope>
    <source>
        <strain evidence="10">ATCC 43588 / DSM 3639 / JCM 9404 / F1</strain>
    </source>
</reference>
<accession>A3DNN3</accession>
<dbReference type="PANTHER" id="PTHR30193:SF42">
    <property type="entry name" value="ABC TRANSPORTER PERMEASE PROTEIN"/>
    <property type="match status" value="1"/>
</dbReference>
<dbReference type="AlphaFoldDB" id="A3DNN3"/>
<keyword evidence="4 7" id="KW-0812">Transmembrane</keyword>
<feature type="transmembrane region" description="Helical" evidence="7">
    <location>
        <begin position="152"/>
        <end position="176"/>
    </location>
</feature>
<dbReference type="InterPro" id="IPR051393">
    <property type="entry name" value="ABC_transporter_permease"/>
</dbReference>
<organism evidence="9 10">
    <name type="scientific">Staphylothermus marinus (strain ATCC 43588 / DSM 3639 / JCM 9404 / F1)</name>
    <dbReference type="NCBI Taxonomy" id="399550"/>
    <lineage>
        <taxon>Archaea</taxon>
        <taxon>Thermoproteota</taxon>
        <taxon>Thermoprotei</taxon>
        <taxon>Desulfurococcales</taxon>
        <taxon>Desulfurococcaceae</taxon>
        <taxon>Staphylothermus</taxon>
    </lineage>
</organism>
<feature type="transmembrane region" description="Helical" evidence="7">
    <location>
        <begin position="12"/>
        <end position="36"/>
    </location>
</feature>
<dbReference type="PANTHER" id="PTHR30193">
    <property type="entry name" value="ABC TRANSPORTER PERMEASE PROTEIN"/>
    <property type="match status" value="1"/>
</dbReference>
<dbReference type="eggNOG" id="arCOG00157">
    <property type="taxonomic scope" value="Archaea"/>
</dbReference>
<dbReference type="HOGENOM" id="CLU_016047_0_0_2"/>
<proteinExistence type="inferred from homology"/>
<evidence type="ECO:0000313" key="9">
    <source>
        <dbReference type="EMBL" id="ABN70243.1"/>
    </source>
</evidence>
<evidence type="ECO:0000256" key="1">
    <source>
        <dbReference type="ARBA" id="ARBA00004651"/>
    </source>
</evidence>
<comment type="subcellular location">
    <subcellularLocation>
        <location evidence="1 7">Cell membrane</location>
        <topology evidence="1 7">Multi-pass membrane protein</topology>
    </subcellularLocation>
</comment>
<sequence>MPKLVSIKDFILFLGPIILITAVLYYMIGETIYVSMSDWWSMKPSFNFVGLENFRRVISTQRFWIAFRNNVIWILIFVIPTSFLGLVIAYLMMISGKETIFRTIFLIPTAMSMVVSATIWIWMYGREGAINTILNALGFKVSYGWIDNPRTALYALIFVTVWLYLGFAVVIFEATIKGIDKSIIEAAKIDGASDFKIFYRIILPLSRSGFLVSIPLLSLAILKLFDLVFVATRGGPGLATDVLANYMWDATFSMRFFAYGAAIAVVIFGLSLVIVIPYALTALRRWFGR</sequence>
<dbReference type="EMBL" id="CP000575">
    <property type="protein sequence ID" value="ABN70243.1"/>
    <property type="molecule type" value="Genomic_DNA"/>
</dbReference>
<keyword evidence="6 7" id="KW-0472">Membrane</keyword>
<dbReference type="OrthoDB" id="45815at2157"/>
<comment type="similarity">
    <text evidence="7">Belongs to the binding-protein-dependent transport system permease family.</text>
</comment>
<gene>
    <name evidence="9" type="ordered locus">Smar_1148</name>
</gene>
<dbReference type="InterPro" id="IPR035906">
    <property type="entry name" value="MetI-like_sf"/>
</dbReference>
<dbReference type="GeneID" id="4906850"/>
<feature type="transmembrane region" description="Helical" evidence="7">
    <location>
        <begin position="104"/>
        <end position="125"/>
    </location>
</feature>
<evidence type="ECO:0000256" key="5">
    <source>
        <dbReference type="ARBA" id="ARBA00022989"/>
    </source>
</evidence>
<feature type="domain" description="ABC transmembrane type-1" evidence="8">
    <location>
        <begin position="67"/>
        <end position="278"/>
    </location>
</feature>
<evidence type="ECO:0000256" key="4">
    <source>
        <dbReference type="ARBA" id="ARBA00022692"/>
    </source>
</evidence>
<dbReference type="RefSeq" id="WP_011839434.1">
    <property type="nucleotide sequence ID" value="NC_009033.1"/>
</dbReference>
<keyword evidence="5 7" id="KW-1133">Transmembrane helix</keyword>
<evidence type="ECO:0000259" key="8">
    <source>
        <dbReference type="PROSITE" id="PS50928"/>
    </source>
</evidence>
<evidence type="ECO:0000313" key="10">
    <source>
        <dbReference type="Proteomes" id="UP000000254"/>
    </source>
</evidence>
<dbReference type="KEGG" id="smr:Smar_1148"/>
<feature type="transmembrane region" description="Helical" evidence="7">
    <location>
        <begin position="71"/>
        <end position="92"/>
    </location>
</feature>
<dbReference type="GO" id="GO:0055085">
    <property type="term" value="P:transmembrane transport"/>
    <property type="evidence" value="ECO:0007669"/>
    <property type="project" value="InterPro"/>
</dbReference>
<feature type="transmembrane region" description="Helical" evidence="7">
    <location>
        <begin position="197"/>
        <end position="222"/>
    </location>
</feature>
<evidence type="ECO:0000256" key="6">
    <source>
        <dbReference type="ARBA" id="ARBA00023136"/>
    </source>
</evidence>
<reference evidence="9 10" key="2">
    <citation type="journal article" date="2009" name="Stand. Genomic Sci.">
        <title>Complete genome sequence of Staphylothermus marinus Stetter and Fiala 1986 type strain F1.</title>
        <authorList>
            <person name="Anderson I.J."/>
            <person name="Sun H."/>
            <person name="Lapidus A."/>
            <person name="Copeland A."/>
            <person name="Glavina Del Rio T."/>
            <person name="Tice H."/>
            <person name="Dalin E."/>
            <person name="Lucas S."/>
            <person name="Barry K."/>
            <person name="Land M."/>
            <person name="Richardson P."/>
            <person name="Huber H."/>
            <person name="Kyrpides N.C."/>
        </authorList>
    </citation>
    <scope>NUCLEOTIDE SEQUENCE [LARGE SCALE GENOMIC DNA]</scope>
    <source>
        <strain evidence="10">ATCC 43588 / DSM 3639 / JCM 9404 / F1</strain>
    </source>
</reference>
<evidence type="ECO:0000256" key="3">
    <source>
        <dbReference type="ARBA" id="ARBA00022475"/>
    </source>
</evidence>
<protein>
    <submittedName>
        <fullName evidence="9">Binding-protein-dependent transport systems inner membrane component</fullName>
    </submittedName>
</protein>